<evidence type="ECO:0000313" key="2">
    <source>
        <dbReference type="Proteomes" id="UP001367508"/>
    </source>
</evidence>
<reference evidence="1 2" key="1">
    <citation type="submission" date="2024-01" db="EMBL/GenBank/DDBJ databases">
        <title>The genomes of 5 underutilized Papilionoideae crops provide insights into root nodulation and disease resistanc.</title>
        <authorList>
            <person name="Jiang F."/>
        </authorList>
    </citation>
    <scope>NUCLEOTIDE SEQUENCE [LARGE SCALE GENOMIC DNA]</scope>
    <source>
        <strain evidence="1">LVBAO_FW01</strain>
        <tissue evidence="1">Leaves</tissue>
    </source>
</reference>
<protein>
    <submittedName>
        <fullName evidence="1">Uncharacterized protein</fullName>
    </submittedName>
</protein>
<proteinExistence type="predicted"/>
<sequence>MAHYYMHESKRLTCFVIFVFMILPLMETSLSQARRVYHVKDIGRSKTEVEIRVHQMKRLGTLASLLPKGSVPPSAPSPDIN</sequence>
<accession>A0AAN9KW61</accession>
<organism evidence="1 2">
    <name type="scientific">Canavalia gladiata</name>
    <name type="common">Sword bean</name>
    <name type="synonym">Dolichos gladiatus</name>
    <dbReference type="NCBI Taxonomy" id="3824"/>
    <lineage>
        <taxon>Eukaryota</taxon>
        <taxon>Viridiplantae</taxon>
        <taxon>Streptophyta</taxon>
        <taxon>Embryophyta</taxon>
        <taxon>Tracheophyta</taxon>
        <taxon>Spermatophyta</taxon>
        <taxon>Magnoliopsida</taxon>
        <taxon>eudicotyledons</taxon>
        <taxon>Gunneridae</taxon>
        <taxon>Pentapetalae</taxon>
        <taxon>rosids</taxon>
        <taxon>fabids</taxon>
        <taxon>Fabales</taxon>
        <taxon>Fabaceae</taxon>
        <taxon>Papilionoideae</taxon>
        <taxon>50 kb inversion clade</taxon>
        <taxon>NPAAA clade</taxon>
        <taxon>indigoferoid/millettioid clade</taxon>
        <taxon>Phaseoleae</taxon>
        <taxon>Canavalia</taxon>
    </lineage>
</organism>
<gene>
    <name evidence="1" type="ORF">VNO77_28515</name>
</gene>
<dbReference type="Proteomes" id="UP001367508">
    <property type="component" value="Unassembled WGS sequence"/>
</dbReference>
<name>A0AAN9KW61_CANGL</name>
<comment type="caution">
    <text evidence="1">The sequence shown here is derived from an EMBL/GenBank/DDBJ whole genome shotgun (WGS) entry which is preliminary data.</text>
</comment>
<dbReference type="AlphaFoldDB" id="A0AAN9KW61"/>
<dbReference type="EMBL" id="JAYMYQ010000006">
    <property type="protein sequence ID" value="KAK7324719.1"/>
    <property type="molecule type" value="Genomic_DNA"/>
</dbReference>
<evidence type="ECO:0000313" key="1">
    <source>
        <dbReference type="EMBL" id="KAK7324719.1"/>
    </source>
</evidence>
<keyword evidence="2" id="KW-1185">Reference proteome</keyword>